<dbReference type="AlphaFoldDB" id="A0A6B8RFJ6"/>
<dbReference type="PROSITE" id="PS51257">
    <property type="entry name" value="PROKAR_LIPOPROTEIN"/>
    <property type="match status" value="1"/>
</dbReference>
<gene>
    <name evidence="3" type="ORF">EHS13_05200</name>
</gene>
<keyword evidence="2" id="KW-0732">Signal</keyword>
<protein>
    <submittedName>
        <fullName evidence="3">Uncharacterized protein</fullName>
    </submittedName>
</protein>
<evidence type="ECO:0000313" key="4">
    <source>
        <dbReference type="Proteomes" id="UP000426246"/>
    </source>
</evidence>
<proteinExistence type="predicted"/>
<dbReference type="Proteomes" id="UP000426246">
    <property type="component" value="Chromosome"/>
</dbReference>
<evidence type="ECO:0000256" key="1">
    <source>
        <dbReference type="SAM" id="MobiDB-lite"/>
    </source>
</evidence>
<feature type="region of interest" description="Disordered" evidence="1">
    <location>
        <begin position="54"/>
        <end position="81"/>
    </location>
</feature>
<dbReference type="RefSeq" id="WP_155699346.1">
    <property type="nucleotide sequence ID" value="NZ_CP034235.1"/>
</dbReference>
<accession>A0A6B8RFJ6</accession>
<evidence type="ECO:0000313" key="3">
    <source>
        <dbReference type="EMBL" id="QGQ94345.1"/>
    </source>
</evidence>
<reference evidence="4" key="1">
    <citation type="submission" date="2018-11" db="EMBL/GenBank/DDBJ databases">
        <title>Complete genome sequence of Paenibacillus sp. ML311-T8.</title>
        <authorList>
            <person name="Nam Y.-D."/>
            <person name="Kang J."/>
            <person name="Chung W.-H."/>
            <person name="Park Y.S."/>
        </authorList>
    </citation>
    <scope>NUCLEOTIDE SEQUENCE [LARGE SCALE GENOMIC DNA]</scope>
    <source>
        <strain evidence="4">ML311-T8</strain>
    </source>
</reference>
<name>A0A6B8RFJ6_9BACL</name>
<keyword evidence="4" id="KW-1185">Reference proteome</keyword>
<evidence type="ECO:0000256" key="2">
    <source>
        <dbReference type="SAM" id="SignalP"/>
    </source>
</evidence>
<dbReference type="KEGG" id="ppsc:EHS13_05200"/>
<organism evidence="3 4">
    <name type="scientific">Paenibacillus psychroresistens</name>
    <dbReference type="NCBI Taxonomy" id="1778678"/>
    <lineage>
        <taxon>Bacteria</taxon>
        <taxon>Bacillati</taxon>
        <taxon>Bacillota</taxon>
        <taxon>Bacilli</taxon>
        <taxon>Bacillales</taxon>
        <taxon>Paenibacillaceae</taxon>
        <taxon>Paenibacillus</taxon>
    </lineage>
</organism>
<dbReference type="EMBL" id="CP034235">
    <property type="protein sequence ID" value="QGQ94345.1"/>
    <property type="molecule type" value="Genomic_DNA"/>
</dbReference>
<feature type="chain" id="PRO_5038918805" evidence="2">
    <location>
        <begin position="23"/>
        <end position="81"/>
    </location>
</feature>
<feature type="signal peptide" evidence="2">
    <location>
        <begin position="1"/>
        <end position="22"/>
    </location>
</feature>
<sequence>MFRKRFGMGTLGLLLIIMTALSACNSKEKAAENSTEISSTPIITASPQASAAVVEPTEAVSKNGDGPLGKFDPPITVTTGS</sequence>